<keyword evidence="10" id="KW-1133">Transmembrane helix</keyword>
<dbReference type="Proteomes" id="UP000078454">
    <property type="component" value="Unassembled WGS sequence"/>
</dbReference>
<evidence type="ECO:0000313" key="12">
    <source>
        <dbReference type="EMBL" id="OAS18364.1"/>
    </source>
</evidence>
<keyword evidence="8" id="KW-0067">ATP-binding</keyword>
<dbReference type="InterPro" id="IPR036097">
    <property type="entry name" value="HisK_dim/P_sf"/>
</dbReference>
<dbReference type="EC" id="2.7.13.3" evidence="3"/>
<feature type="transmembrane region" description="Helical" evidence="10">
    <location>
        <begin position="200"/>
        <end position="220"/>
    </location>
</feature>
<evidence type="ECO:0000256" key="6">
    <source>
        <dbReference type="ARBA" id="ARBA00022741"/>
    </source>
</evidence>
<evidence type="ECO:0000256" key="5">
    <source>
        <dbReference type="ARBA" id="ARBA00022679"/>
    </source>
</evidence>
<comment type="caution">
    <text evidence="12">The sequence shown here is derived from an EMBL/GenBank/DDBJ whole genome shotgun (WGS) entry which is preliminary data.</text>
</comment>
<evidence type="ECO:0000256" key="8">
    <source>
        <dbReference type="ARBA" id="ARBA00022840"/>
    </source>
</evidence>
<dbReference type="SUPFAM" id="SSF47384">
    <property type="entry name" value="Homodimeric domain of signal transducing histidine kinase"/>
    <property type="match status" value="1"/>
</dbReference>
<gene>
    <name evidence="12" type="ORF">A8708_00050</name>
</gene>
<dbReference type="Pfam" id="PF02518">
    <property type="entry name" value="HATPase_c"/>
    <property type="match status" value="1"/>
</dbReference>
<reference evidence="12 13" key="1">
    <citation type="submission" date="2016-05" db="EMBL/GenBank/DDBJ databases">
        <title>Paenibacillus sp. 1ZS3-15 nov., isolated from the rhizosphere soil.</title>
        <authorList>
            <person name="Zhang X.X."/>
            <person name="Zhang J."/>
        </authorList>
    </citation>
    <scope>NUCLEOTIDE SEQUENCE [LARGE SCALE GENOMIC DNA]</scope>
    <source>
        <strain evidence="12 13">1ZS3-15</strain>
    </source>
</reference>
<evidence type="ECO:0000256" key="4">
    <source>
        <dbReference type="ARBA" id="ARBA00022553"/>
    </source>
</evidence>
<dbReference type="GO" id="GO:0000155">
    <property type="term" value="F:phosphorelay sensor kinase activity"/>
    <property type="evidence" value="ECO:0007669"/>
    <property type="project" value="InterPro"/>
</dbReference>
<dbReference type="Gene3D" id="1.10.287.130">
    <property type="match status" value="1"/>
</dbReference>
<protein>
    <recommendedName>
        <fullName evidence="3">histidine kinase</fullName>
        <ecNumber evidence="3">2.7.13.3</ecNumber>
    </recommendedName>
</protein>
<dbReference type="InterPro" id="IPR004358">
    <property type="entry name" value="Sig_transdc_His_kin-like_C"/>
</dbReference>
<keyword evidence="10" id="KW-0472">Membrane</keyword>
<keyword evidence="4" id="KW-0597">Phosphoprotein</keyword>
<dbReference type="AlphaFoldDB" id="A0A198AA44"/>
<dbReference type="EMBL" id="LYPB01000065">
    <property type="protein sequence ID" value="OAS18364.1"/>
    <property type="molecule type" value="Genomic_DNA"/>
</dbReference>
<keyword evidence="5" id="KW-0808">Transferase</keyword>
<evidence type="ECO:0000256" key="9">
    <source>
        <dbReference type="ARBA" id="ARBA00023012"/>
    </source>
</evidence>
<feature type="transmembrane region" description="Helical" evidence="10">
    <location>
        <begin position="101"/>
        <end position="122"/>
    </location>
</feature>
<keyword evidence="9" id="KW-0902">Two-component regulatory system</keyword>
<dbReference type="OrthoDB" id="9810447at2"/>
<dbReference type="RefSeq" id="WP_068664368.1">
    <property type="nucleotide sequence ID" value="NZ_LYPB01000065.1"/>
</dbReference>
<dbReference type="SMART" id="SM00387">
    <property type="entry name" value="HATPase_c"/>
    <property type="match status" value="1"/>
</dbReference>
<dbReference type="InterPro" id="IPR005467">
    <property type="entry name" value="His_kinase_dom"/>
</dbReference>
<dbReference type="InterPro" id="IPR050736">
    <property type="entry name" value="Sensor_HK_Regulatory"/>
</dbReference>
<keyword evidence="10" id="KW-0812">Transmembrane</keyword>
<evidence type="ECO:0000256" key="3">
    <source>
        <dbReference type="ARBA" id="ARBA00012438"/>
    </source>
</evidence>
<evidence type="ECO:0000256" key="10">
    <source>
        <dbReference type="SAM" id="Phobius"/>
    </source>
</evidence>
<keyword evidence="6" id="KW-0547">Nucleotide-binding</keyword>
<evidence type="ECO:0000256" key="2">
    <source>
        <dbReference type="ARBA" id="ARBA00004651"/>
    </source>
</evidence>
<keyword evidence="13" id="KW-1185">Reference proteome</keyword>
<feature type="transmembrane region" description="Helical" evidence="10">
    <location>
        <begin position="174"/>
        <end position="194"/>
    </location>
</feature>
<feature type="transmembrane region" description="Helical" evidence="10">
    <location>
        <begin position="6"/>
        <end position="26"/>
    </location>
</feature>
<feature type="transmembrane region" description="Helical" evidence="10">
    <location>
        <begin position="72"/>
        <end position="89"/>
    </location>
</feature>
<dbReference type="GO" id="GO:0005886">
    <property type="term" value="C:plasma membrane"/>
    <property type="evidence" value="ECO:0007669"/>
    <property type="project" value="UniProtKB-SubCell"/>
</dbReference>
<feature type="transmembrane region" description="Helical" evidence="10">
    <location>
        <begin position="142"/>
        <end position="162"/>
    </location>
</feature>
<dbReference type="FunFam" id="3.30.565.10:FF:000006">
    <property type="entry name" value="Sensor histidine kinase WalK"/>
    <property type="match status" value="1"/>
</dbReference>
<dbReference type="Gene3D" id="3.30.450.20">
    <property type="entry name" value="PAS domain"/>
    <property type="match status" value="1"/>
</dbReference>
<sequence>MKEITTDLAMVVSVVMMCMLLAYALLYREERGVRYFAWTMACRVVYAVSVIIELNSESLSTKLFFRHMEQTALTFIVPFMVLCVLDLFGKDEGLTLRRKMLIFSIPVGWNLLIWTDPYTGFINRSIMLVDGQLELTKSPFSIGFNLFCYMILGICVFFLVLYVRNVRIEMRKPWVWVIVFGCMTLIMEMVKLANPKLSSWLLPITVFCGIFGLLMLWVIFRNKLFSIVPMARNVIVETMQEGILIVNDRGKVIESNAYLNPLFEHQGHIIVAGRNVGELLREWPQWLEACQRMEEGSFEINGNYEDETKVLMVKVYTLGNERDRKLGTVSILFDITEKQQRLEQLAQLNRMKDQLFTVVSHDIRDPLAVQINLIELLEEDKDAFSDEHYETIGMLSGQIRNTYVLVLNILGWFRGQKEGVVLHPESQDLPDLIWEAYRMLMIRSEAKFVNLHIDVEDGTRIYADREAIMMVFRNLLSNAIKFSNRGGLIHVTAEASYGRIIIAIRDHGVGMSEEQVKDLFDDSRFDSSIGTDGERGTGLGLHVSRQFVRMSGGDIWVESKLGEGSTFYFSLMDGMKR</sequence>
<feature type="domain" description="Histidine kinase" evidence="11">
    <location>
        <begin position="358"/>
        <end position="575"/>
    </location>
</feature>
<accession>A0A198AA44</accession>
<dbReference type="PROSITE" id="PS50109">
    <property type="entry name" value="HIS_KIN"/>
    <property type="match status" value="1"/>
</dbReference>
<proteinExistence type="predicted"/>
<dbReference type="PRINTS" id="PR00344">
    <property type="entry name" value="BCTRLSENSOR"/>
</dbReference>
<comment type="subcellular location">
    <subcellularLocation>
        <location evidence="2">Cell membrane</location>
        <topology evidence="2">Multi-pass membrane protein</topology>
    </subcellularLocation>
</comment>
<dbReference type="Gene3D" id="3.30.565.10">
    <property type="entry name" value="Histidine kinase-like ATPase, C-terminal domain"/>
    <property type="match status" value="1"/>
</dbReference>
<dbReference type="InterPro" id="IPR003661">
    <property type="entry name" value="HisK_dim/P_dom"/>
</dbReference>
<evidence type="ECO:0000259" key="11">
    <source>
        <dbReference type="PROSITE" id="PS50109"/>
    </source>
</evidence>
<name>A0A198AA44_9BACL</name>
<evidence type="ECO:0000256" key="7">
    <source>
        <dbReference type="ARBA" id="ARBA00022777"/>
    </source>
</evidence>
<dbReference type="PANTHER" id="PTHR43711:SF31">
    <property type="entry name" value="HISTIDINE KINASE"/>
    <property type="match status" value="1"/>
</dbReference>
<keyword evidence="7" id="KW-0418">Kinase</keyword>
<dbReference type="STRING" id="1850517.A8708_00050"/>
<evidence type="ECO:0000313" key="13">
    <source>
        <dbReference type="Proteomes" id="UP000078454"/>
    </source>
</evidence>
<dbReference type="SUPFAM" id="SSF55874">
    <property type="entry name" value="ATPase domain of HSP90 chaperone/DNA topoisomerase II/histidine kinase"/>
    <property type="match status" value="1"/>
</dbReference>
<comment type="catalytic activity">
    <reaction evidence="1">
        <text>ATP + protein L-histidine = ADP + protein N-phospho-L-histidine.</text>
        <dbReference type="EC" id="2.7.13.3"/>
    </reaction>
</comment>
<organism evidence="12 13">
    <name type="scientific">Paenibacillus oryzisoli</name>
    <dbReference type="NCBI Taxonomy" id="1850517"/>
    <lineage>
        <taxon>Bacteria</taxon>
        <taxon>Bacillati</taxon>
        <taxon>Bacillota</taxon>
        <taxon>Bacilli</taxon>
        <taxon>Bacillales</taxon>
        <taxon>Paenibacillaceae</taxon>
        <taxon>Paenibacillus</taxon>
    </lineage>
</organism>
<dbReference type="GO" id="GO:0005524">
    <property type="term" value="F:ATP binding"/>
    <property type="evidence" value="ECO:0007669"/>
    <property type="project" value="UniProtKB-KW"/>
</dbReference>
<dbReference type="InterPro" id="IPR031621">
    <property type="entry name" value="HisKA_7TM"/>
</dbReference>
<dbReference type="Pfam" id="PF16927">
    <property type="entry name" value="HisKA_7TM"/>
    <property type="match status" value="1"/>
</dbReference>
<evidence type="ECO:0000256" key="1">
    <source>
        <dbReference type="ARBA" id="ARBA00000085"/>
    </source>
</evidence>
<dbReference type="PANTHER" id="PTHR43711">
    <property type="entry name" value="TWO-COMPONENT HISTIDINE KINASE"/>
    <property type="match status" value="1"/>
</dbReference>
<dbReference type="InterPro" id="IPR003594">
    <property type="entry name" value="HATPase_dom"/>
</dbReference>
<dbReference type="CDD" id="cd00082">
    <property type="entry name" value="HisKA"/>
    <property type="match status" value="1"/>
</dbReference>
<dbReference type="InterPro" id="IPR036890">
    <property type="entry name" value="HATPase_C_sf"/>
</dbReference>
<feature type="transmembrane region" description="Helical" evidence="10">
    <location>
        <begin position="33"/>
        <end position="52"/>
    </location>
</feature>